<protein>
    <submittedName>
        <fullName evidence="10">Amino acid adenylation domain-containing protein</fullName>
    </submittedName>
</protein>
<dbReference type="Pfam" id="PF00550">
    <property type="entry name" value="PP-binding"/>
    <property type="match status" value="1"/>
</dbReference>
<dbReference type="NCBIfam" id="TIGR01733">
    <property type="entry name" value="AA-adenyl-dom"/>
    <property type="match status" value="1"/>
</dbReference>
<evidence type="ECO:0000256" key="6">
    <source>
        <dbReference type="ARBA" id="ARBA00022737"/>
    </source>
</evidence>
<evidence type="ECO:0000259" key="9">
    <source>
        <dbReference type="PROSITE" id="PS50075"/>
    </source>
</evidence>
<dbReference type="RefSeq" id="WP_310144893.1">
    <property type="nucleotide sequence ID" value="NZ_JAVDTR010000017.1"/>
</dbReference>
<dbReference type="GO" id="GO:0031177">
    <property type="term" value="F:phosphopantetheine binding"/>
    <property type="evidence" value="ECO:0007669"/>
    <property type="project" value="InterPro"/>
</dbReference>
<dbReference type="InterPro" id="IPR001031">
    <property type="entry name" value="Thioesterase"/>
</dbReference>
<dbReference type="Gene3D" id="3.40.50.980">
    <property type="match status" value="2"/>
</dbReference>
<evidence type="ECO:0000256" key="3">
    <source>
        <dbReference type="ARBA" id="ARBA00022450"/>
    </source>
</evidence>
<comment type="caution">
    <text evidence="10">The sequence shown here is derived from an EMBL/GenBank/DDBJ whole genome shotgun (WGS) entry which is preliminary data.</text>
</comment>
<dbReference type="InterPro" id="IPR029058">
    <property type="entry name" value="AB_hydrolase_fold"/>
</dbReference>
<sequence>MNTHLSDEVHDDVYVFPLSFAQQRLWFIQQLDPDSSAYHMNSLWRLEGELDLDVLQRSVQELVDRHESLRTFFREEEGTAVQCVAERLHACVDVIELAHADEQAAVDWISRRAADPYEMSEGPLFRAVLIPLEPKQFVFSIMMHHIISDGWSMNVLMNELRVIYSSFLDHQPSPLPDLPLQYVDYTMWQRELLEGTLLDTQLDYWKNKLKGAEVLQLPTDAPKLPFQSARGGKLEFTVDSSLIQSLRQIAQQEGATLYMAMLTAFKLLLQRYSGQVDISVGTVSANRNREELEGVFGFFANTLVIRSLLSADTSFRAHLRQVKQNTIEAYAHQDVPFEKIVEALQPDRSMTDNALFQVFFSMASFAEASIDMAGVALVELEPEVDTVSFDLTLSLQEQGDCVKGTFLYHADLFKEATVGRMADSFGVLLQSIVHSPNEAVGHLPILSEHELHKQLVEWNDTERDVPEISIHELWQQKVNETPDALAVTCGAVQLTYIQLNQQANQLARYMQERGVREHALVGICLDKSVQMVVSILAVLKAGAAYVPIDPSYPPERLSYMLQDASPHTMVINSAGLEHLSMDSMNVICLDREYEQISLESTKDMESTVASDSMAYVIYTSGSTGKPKGVMIAHRGVVNLALENIETFAVTPADHVMQFASFSFDGSVFETMTALLSGASLHIYQRGEDLGAFLQRQHITFGAFPPSVLATLEEEEVANLRVMIVAGEKCPAELIEKYNQHNRMYNSYGPSESTVAATVYQYRVEKPDSIGRPITNSRVYILDQYLQPVPVGVQGEIYIAGRGLALGYLNKPDLTAERFVESRFHTNERLYKTGDLGRYYTDGSIQFLGRTDYQVKIRGFRIELGEVEATLAEHPHVDEVLVDARANHLGDQTLVAYLVLKENYAWDYGPLEKYVQERLPVHMMPSHWVFVPEFPLTPNNKIDRKALADPVWEDEATMDTELTQEEARLRDLWVEVLGSGNPIGSNSNFFKLGGHSLKAMQLISKINKSYGVQLAVKQLFMYPTLSQLAVSIQKGIIHETNQIRVPLQAGRGEKTLFVIHPQGGDVLGYLDLVRQLEDDVTVYGLQARGYNSEETPLTTIEDMAQAYLQEMDQVQSREPYHILGWSFGGYIAVEISRLLEQRGDEVALLGIVDVPAEAIKAGADSRSTSVPSLSMCAATQLGLTMEMLDGEVEEHDLEQIYALAKKWNRLPPGLTMEQMTRNARIVVVNQRAIEKYILKGKLRTDIHLWYASQPTDTHQVIHPSGWHGLSLGKVYAQEVACNHFTIVTNPNVHVIAERLNHFVMMVHS</sequence>
<evidence type="ECO:0000256" key="4">
    <source>
        <dbReference type="ARBA" id="ARBA00022553"/>
    </source>
</evidence>
<keyword evidence="6" id="KW-0677">Repeat</keyword>
<dbReference type="PRINTS" id="PR00154">
    <property type="entry name" value="AMPBINDING"/>
</dbReference>
<dbReference type="SMART" id="SM01294">
    <property type="entry name" value="PKS_PP_betabranch"/>
    <property type="match status" value="1"/>
</dbReference>
<keyword evidence="4" id="KW-0597">Phosphoprotein</keyword>
<evidence type="ECO:0000256" key="1">
    <source>
        <dbReference type="ARBA" id="ARBA00001957"/>
    </source>
</evidence>
<dbReference type="PROSITE" id="PS00012">
    <property type="entry name" value="PHOSPHOPANTETHEINE"/>
    <property type="match status" value="1"/>
</dbReference>
<proteinExistence type="inferred from homology"/>
<dbReference type="GO" id="GO:0044550">
    <property type="term" value="P:secondary metabolite biosynthetic process"/>
    <property type="evidence" value="ECO:0007669"/>
    <property type="project" value="TreeGrafter"/>
</dbReference>
<dbReference type="Gene3D" id="3.30.300.30">
    <property type="match status" value="1"/>
</dbReference>
<dbReference type="FunFam" id="1.10.1200.10:FF:000005">
    <property type="entry name" value="Nonribosomal peptide synthetase 1"/>
    <property type="match status" value="1"/>
</dbReference>
<keyword evidence="7" id="KW-0045">Antibiotic biosynthesis</keyword>
<evidence type="ECO:0000256" key="8">
    <source>
        <dbReference type="ARBA" id="ARBA00023268"/>
    </source>
</evidence>
<dbReference type="Gene3D" id="3.30.559.10">
    <property type="entry name" value="Chloramphenicol acetyltransferase-like domain"/>
    <property type="match status" value="1"/>
</dbReference>
<dbReference type="Pfam" id="PF00668">
    <property type="entry name" value="Condensation"/>
    <property type="match status" value="1"/>
</dbReference>
<dbReference type="InterPro" id="IPR009081">
    <property type="entry name" value="PP-bd_ACP"/>
</dbReference>
<dbReference type="InterPro" id="IPR045851">
    <property type="entry name" value="AMP-bd_C_sf"/>
</dbReference>
<dbReference type="Gene3D" id="2.30.38.10">
    <property type="entry name" value="Luciferase, Domain 3"/>
    <property type="match status" value="1"/>
</dbReference>
<evidence type="ECO:0000313" key="11">
    <source>
        <dbReference type="Proteomes" id="UP001254832"/>
    </source>
</evidence>
<dbReference type="EMBL" id="JAVDTR010000017">
    <property type="protein sequence ID" value="MDR6726494.1"/>
    <property type="molecule type" value="Genomic_DNA"/>
</dbReference>
<dbReference type="Gene3D" id="1.10.1200.10">
    <property type="entry name" value="ACP-like"/>
    <property type="match status" value="1"/>
</dbReference>
<dbReference type="Gene3D" id="3.40.50.1820">
    <property type="entry name" value="alpha/beta hydrolase"/>
    <property type="match status" value="1"/>
</dbReference>
<dbReference type="InterPro" id="IPR001242">
    <property type="entry name" value="Condensation_dom"/>
</dbReference>
<organism evidence="10 11">
    <name type="scientific">Paenibacillus amylolyticus</name>
    <dbReference type="NCBI Taxonomy" id="1451"/>
    <lineage>
        <taxon>Bacteria</taxon>
        <taxon>Bacillati</taxon>
        <taxon>Bacillota</taxon>
        <taxon>Bacilli</taxon>
        <taxon>Bacillales</taxon>
        <taxon>Paenibacillaceae</taxon>
        <taxon>Paenibacillus</taxon>
    </lineage>
</organism>
<dbReference type="SUPFAM" id="SSF53474">
    <property type="entry name" value="alpha/beta-Hydrolases"/>
    <property type="match status" value="1"/>
</dbReference>
<dbReference type="InterPro" id="IPR020459">
    <property type="entry name" value="AMP-binding"/>
</dbReference>
<dbReference type="Pfam" id="PF00501">
    <property type="entry name" value="AMP-binding"/>
    <property type="match status" value="1"/>
</dbReference>
<dbReference type="CDD" id="cd19531">
    <property type="entry name" value="LCL_NRPS-like"/>
    <property type="match status" value="1"/>
</dbReference>
<dbReference type="GO" id="GO:0017000">
    <property type="term" value="P:antibiotic biosynthetic process"/>
    <property type="evidence" value="ECO:0007669"/>
    <property type="project" value="UniProtKB-KW"/>
</dbReference>
<evidence type="ECO:0000256" key="7">
    <source>
        <dbReference type="ARBA" id="ARBA00023194"/>
    </source>
</evidence>
<dbReference type="Gene3D" id="3.30.559.30">
    <property type="entry name" value="Nonribosomal peptide synthetase, condensation domain"/>
    <property type="match status" value="1"/>
</dbReference>
<gene>
    <name evidence="10" type="ORF">J2W91_005005</name>
</gene>
<dbReference type="SUPFAM" id="SSF52777">
    <property type="entry name" value="CoA-dependent acyltransferases"/>
    <property type="match status" value="2"/>
</dbReference>
<dbReference type="Proteomes" id="UP001254832">
    <property type="component" value="Unassembled WGS sequence"/>
</dbReference>
<dbReference type="FunFam" id="2.30.38.10:FF:000001">
    <property type="entry name" value="Non-ribosomal peptide synthetase PvdI"/>
    <property type="match status" value="1"/>
</dbReference>
<dbReference type="GO" id="GO:0005737">
    <property type="term" value="C:cytoplasm"/>
    <property type="evidence" value="ECO:0007669"/>
    <property type="project" value="TreeGrafter"/>
</dbReference>
<dbReference type="Pfam" id="PF00975">
    <property type="entry name" value="Thioesterase"/>
    <property type="match status" value="1"/>
</dbReference>
<dbReference type="InterPro" id="IPR023213">
    <property type="entry name" value="CAT-like_dom_sf"/>
</dbReference>
<evidence type="ECO:0000313" key="10">
    <source>
        <dbReference type="EMBL" id="MDR6726494.1"/>
    </source>
</evidence>
<dbReference type="InterPro" id="IPR000873">
    <property type="entry name" value="AMP-dep_synth/lig_dom"/>
</dbReference>
<reference evidence="10" key="1">
    <citation type="submission" date="2023-07" db="EMBL/GenBank/DDBJ databases">
        <title>Sorghum-associated microbial communities from plants grown in Nebraska, USA.</title>
        <authorList>
            <person name="Schachtman D."/>
        </authorList>
    </citation>
    <scope>NUCLEOTIDE SEQUENCE</scope>
    <source>
        <strain evidence="10">BE80</strain>
    </source>
</reference>
<keyword evidence="3" id="KW-0596">Phosphopantetheine</keyword>
<feature type="domain" description="Carrier" evidence="9">
    <location>
        <begin position="959"/>
        <end position="1035"/>
    </location>
</feature>
<dbReference type="FunFam" id="3.40.50.12780:FF:000012">
    <property type="entry name" value="Non-ribosomal peptide synthetase"/>
    <property type="match status" value="1"/>
</dbReference>
<comment type="cofactor">
    <cofactor evidence="1">
        <name>pantetheine 4'-phosphate</name>
        <dbReference type="ChEBI" id="CHEBI:47942"/>
    </cofactor>
</comment>
<dbReference type="PANTHER" id="PTHR45527:SF1">
    <property type="entry name" value="FATTY ACID SYNTHASE"/>
    <property type="match status" value="1"/>
</dbReference>
<dbReference type="InterPro" id="IPR020806">
    <property type="entry name" value="PKS_PP-bd"/>
</dbReference>
<dbReference type="SMART" id="SM00823">
    <property type="entry name" value="PKS_PP"/>
    <property type="match status" value="1"/>
</dbReference>
<dbReference type="SUPFAM" id="SSF47336">
    <property type="entry name" value="ACP-like"/>
    <property type="match status" value="1"/>
</dbReference>
<comment type="similarity">
    <text evidence="2">Belongs to the ATP-dependent AMP-binding enzyme family.</text>
</comment>
<dbReference type="PROSITE" id="PS50075">
    <property type="entry name" value="CARRIER"/>
    <property type="match status" value="1"/>
</dbReference>
<dbReference type="InterPro" id="IPR010071">
    <property type="entry name" value="AA_adenyl_dom"/>
</dbReference>
<dbReference type="InterPro" id="IPR006162">
    <property type="entry name" value="Ppantetheine_attach_site"/>
</dbReference>
<dbReference type="FunFam" id="3.40.50.980:FF:000001">
    <property type="entry name" value="Non-ribosomal peptide synthetase"/>
    <property type="match status" value="1"/>
</dbReference>
<keyword evidence="8" id="KW-0511">Multifunctional enzyme</keyword>
<dbReference type="InterPro" id="IPR025110">
    <property type="entry name" value="AMP-bd_C"/>
</dbReference>
<accession>A0AAP5H9Y1</accession>
<evidence type="ECO:0000256" key="5">
    <source>
        <dbReference type="ARBA" id="ARBA00022598"/>
    </source>
</evidence>
<evidence type="ECO:0000256" key="2">
    <source>
        <dbReference type="ARBA" id="ARBA00006432"/>
    </source>
</evidence>
<dbReference type="GO" id="GO:0008610">
    <property type="term" value="P:lipid biosynthetic process"/>
    <property type="evidence" value="ECO:0007669"/>
    <property type="project" value="UniProtKB-ARBA"/>
</dbReference>
<dbReference type="PANTHER" id="PTHR45527">
    <property type="entry name" value="NONRIBOSOMAL PEPTIDE SYNTHETASE"/>
    <property type="match status" value="1"/>
</dbReference>
<dbReference type="InterPro" id="IPR036736">
    <property type="entry name" value="ACP-like_sf"/>
</dbReference>
<name>A0AAP5H9Y1_PAEAM</name>
<keyword evidence="5" id="KW-0436">Ligase</keyword>
<dbReference type="PROSITE" id="PS00455">
    <property type="entry name" value="AMP_BINDING"/>
    <property type="match status" value="1"/>
</dbReference>
<dbReference type="CDD" id="cd05930">
    <property type="entry name" value="A_NRPS"/>
    <property type="match status" value="1"/>
</dbReference>
<dbReference type="GO" id="GO:0043041">
    <property type="term" value="P:amino acid activation for nonribosomal peptide biosynthetic process"/>
    <property type="evidence" value="ECO:0007669"/>
    <property type="project" value="TreeGrafter"/>
</dbReference>
<dbReference type="Pfam" id="PF13193">
    <property type="entry name" value="AMP-binding_C"/>
    <property type="match status" value="1"/>
</dbReference>
<dbReference type="GO" id="GO:0016874">
    <property type="term" value="F:ligase activity"/>
    <property type="evidence" value="ECO:0007669"/>
    <property type="project" value="UniProtKB-KW"/>
</dbReference>
<dbReference type="SUPFAM" id="SSF56801">
    <property type="entry name" value="Acetyl-CoA synthetase-like"/>
    <property type="match status" value="1"/>
</dbReference>
<dbReference type="InterPro" id="IPR020845">
    <property type="entry name" value="AMP-binding_CS"/>
</dbReference>